<keyword evidence="1" id="KW-0812">Transmembrane</keyword>
<evidence type="ECO:0000313" key="3">
    <source>
        <dbReference type="EMBL" id="QHU29565.1"/>
    </source>
</evidence>
<feature type="domain" description="Glycosyl transferase family 25" evidence="2">
    <location>
        <begin position="5"/>
        <end position="174"/>
    </location>
</feature>
<dbReference type="EMBL" id="MN740490">
    <property type="protein sequence ID" value="QHU29565.1"/>
    <property type="molecule type" value="Genomic_DNA"/>
</dbReference>
<reference evidence="3" key="1">
    <citation type="journal article" date="2020" name="Nature">
        <title>Giant virus diversity and host interactions through global metagenomics.</title>
        <authorList>
            <person name="Schulz F."/>
            <person name="Roux S."/>
            <person name="Paez-Espino D."/>
            <person name="Jungbluth S."/>
            <person name="Walsh D.A."/>
            <person name="Denef V.J."/>
            <person name="McMahon K.D."/>
            <person name="Konstantinidis K.T."/>
            <person name="Eloe-Fadrosh E.A."/>
            <person name="Kyrpides N.C."/>
            <person name="Woyke T."/>
        </authorList>
    </citation>
    <scope>NUCLEOTIDE SEQUENCE</scope>
    <source>
        <strain evidence="3">GVMAG-M-3300027804-48</strain>
    </source>
</reference>
<protein>
    <recommendedName>
        <fullName evidence="2">Glycosyl transferase family 25 domain-containing protein</fullName>
    </recommendedName>
</protein>
<dbReference type="Pfam" id="PF01755">
    <property type="entry name" value="Glyco_transf_25"/>
    <property type="match status" value="1"/>
</dbReference>
<dbReference type="InterPro" id="IPR002654">
    <property type="entry name" value="Glyco_trans_25"/>
</dbReference>
<keyword evidence="1" id="KW-1133">Transmembrane helix</keyword>
<sequence length="303" mass="35322">MNNIEKIFIINLDKDTERYESCKKQLAKYNITNAERFPGVNGSKLSDKERKDMTTELGNIVASPSMIGCGMSHVNLWKKIIREGIDKALILEDDFILRDNFIYKFDKAFKRSPENYDMMFLTDNLIHNKNIKFRDINDYFYKQVFISQTLAYIVTSEGAKKLLDNINKITNHIDIELCLLALYNSNINVISMKEPLVYQTYDTSNNTNDCNYPLFVDKYILTNKDIKYFYKTTAFSIFGFNISLNCMVVILLGFFNIQFALALLIVEYLLFNDKKIKIDVVVYLLLGYLLRLIYNGIILSTRN</sequence>
<evidence type="ECO:0000259" key="2">
    <source>
        <dbReference type="Pfam" id="PF01755"/>
    </source>
</evidence>
<keyword evidence="1" id="KW-0472">Membrane</keyword>
<organism evidence="3">
    <name type="scientific">viral metagenome</name>
    <dbReference type="NCBI Taxonomy" id="1070528"/>
    <lineage>
        <taxon>unclassified sequences</taxon>
        <taxon>metagenomes</taxon>
        <taxon>organismal metagenomes</taxon>
    </lineage>
</organism>
<dbReference type="AlphaFoldDB" id="A0A6C0LHU0"/>
<dbReference type="CDD" id="cd06532">
    <property type="entry name" value="Glyco_transf_25"/>
    <property type="match status" value="1"/>
</dbReference>
<accession>A0A6C0LHU0</accession>
<proteinExistence type="predicted"/>
<evidence type="ECO:0000256" key="1">
    <source>
        <dbReference type="SAM" id="Phobius"/>
    </source>
</evidence>
<name>A0A6C0LHU0_9ZZZZ</name>
<feature type="transmembrane region" description="Helical" evidence="1">
    <location>
        <begin position="280"/>
        <end position="299"/>
    </location>
</feature>
<feature type="transmembrane region" description="Helical" evidence="1">
    <location>
        <begin position="247"/>
        <end position="271"/>
    </location>
</feature>